<dbReference type="InterPro" id="IPR021335">
    <property type="entry name" value="DUF2948"/>
</dbReference>
<keyword evidence="2" id="KW-1185">Reference proteome</keyword>
<organism evidence="1 2">
    <name type="scientific">Bradyrhizobium macuxiense</name>
    <dbReference type="NCBI Taxonomy" id="1755647"/>
    <lineage>
        <taxon>Bacteria</taxon>
        <taxon>Pseudomonadati</taxon>
        <taxon>Pseudomonadota</taxon>
        <taxon>Alphaproteobacteria</taxon>
        <taxon>Hyphomicrobiales</taxon>
        <taxon>Nitrobacteraceae</taxon>
        <taxon>Bradyrhizobium</taxon>
    </lineage>
</organism>
<sequence>MRALVPPGPHGVITTVMSPPAPLKLIALDADDLAVISAHVQDAQVQAADIIWRQDEKRLVVGLNRLDWEQTLSGGTCSRRLIAALRFDRVLACKSRNIDLETPEAALELLGIEFYASDPPGGSALLMFGHGGALRLDVECLECELTDLGEDDLGVAPA</sequence>
<dbReference type="EMBL" id="VITY01000008">
    <property type="protein sequence ID" value="TWB96076.1"/>
    <property type="molecule type" value="Genomic_DNA"/>
</dbReference>
<dbReference type="AlphaFoldDB" id="A0A560LKN0"/>
<comment type="caution">
    <text evidence="1">The sequence shown here is derived from an EMBL/GenBank/DDBJ whole genome shotgun (WGS) entry which is preliminary data.</text>
</comment>
<reference evidence="1 2" key="1">
    <citation type="submission" date="2019-06" db="EMBL/GenBank/DDBJ databases">
        <title>Genomic Encyclopedia of Type Strains, Phase IV (KMG-V): Genome sequencing to study the core and pangenomes of soil and plant-associated prokaryotes.</title>
        <authorList>
            <person name="Whitman W."/>
        </authorList>
    </citation>
    <scope>NUCLEOTIDE SEQUENCE [LARGE SCALE GENOMIC DNA]</scope>
    <source>
        <strain evidence="1 2">BR 10355</strain>
    </source>
</reference>
<evidence type="ECO:0000313" key="2">
    <source>
        <dbReference type="Proteomes" id="UP000321304"/>
    </source>
</evidence>
<name>A0A560LKN0_9BRAD</name>
<proteinExistence type="predicted"/>
<dbReference type="Proteomes" id="UP000321304">
    <property type="component" value="Unassembled WGS sequence"/>
</dbReference>
<dbReference type="Pfam" id="PF11164">
    <property type="entry name" value="DUF2948"/>
    <property type="match status" value="1"/>
</dbReference>
<gene>
    <name evidence="1" type="ORF">FBZ93_108117</name>
</gene>
<protein>
    <submittedName>
        <fullName evidence="1">DUF2948 family protein</fullName>
    </submittedName>
</protein>
<evidence type="ECO:0000313" key="1">
    <source>
        <dbReference type="EMBL" id="TWB96076.1"/>
    </source>
</evidence>
<dbReference type="STRING" id="1755647.AS156_18930"/>
<accession>A0A560LKN0</accession>